<dbReference type="EMBL" id="CAJGYO010000001">
    <property type="protein sequence ID" value="CAD6204749.1"/>
    <property type="molecule type" value="Genomic_DNA"/>
</dbReference>
<keyword evidence="2" id="KW-1185">Reference proteome</keyword>
<sequence length="269" mass="29015">MGRHLCAANSVLMVEMRRSAAAKCPAAGDEEEKGALAPVGCTEADTAKPLVVAAAAGAVAGPLPNTAALQALTGAMDKLEALFSKAGSLLCYQPGVLAVFLVPKRVLPVYQQAGVIRKRSGYWIELDYFSKENIMLLILVHLLAHVDAGNETKCKVKGMKQSAEENPLIRWRKGNLIESGAFGKLLAVNQVGMHASISKVGPLNGENFLSDVIDLGLFSWWLFMIGSSNATRQKARELQLIFHFLLAAIFVEYESKDYVDGPSKGFSSY</sequence>
<comment type="caution">
    <text evidence="1">The sequence shown here is derived from an EMBL/GenBank/DDBJ whole genome shotgun (WGS) entry which is preliminary data.</text>
</comment>
<dbReference type="AlphaFoldDB" id="A0A811MD83"/>
<gene>
    <name evidence="1" type="ORF">NCGR_LOCUS2742</name>
</gene>
<reference evidence="1" key="1">
    <citation type="submission" date="2020-10" db="EMBL/GenBank/DDBJ databases">
        <authorList>
            <person name="Han B."/>
            <person name="Lu T."/>
            <person name="Zhao Q."/>
            <person name="Huang X."/>
            <person name="Zhao Y."/>
        </authorList>
    </citation>
    <scope>NUCLEOTIDE SEQUENCE</scope>
</reference>
<organism evidence="1 2">
    <name type="scientific">Miscanthus lutarioriparius</name>
    <dbReference type="NCBI Taxonomy" id="422564"/>
    <lineage>
        <taxon>Eukaryota</taxon>
        <taxon>Viridiplantae</taxon>
        <taxon>Streptophyta</taxon>
        <taxon>Embryophyta</taxon>
        <taxon>Tracheophyta</taxon>
        <taxon>Spermatophyta</taxon>
        <taxon>Magnoliopsida</taxon>
        <taxon>Liliopsida</taxon>
        <taxon>Poales</taxon>
        <taxon>Poaceae</taxon>
        <taxon>PACMAD clade</taxon>
        <taxon>Panicoideae</taxon>
        <taxon>Andropogonodae</taxon>
        <taxon>Andropogoneae</taxon>
        <taxon>Saccharinae</taxon>
        <taxon>Miscanthus</taxon>
    </lineage>
</organism>
<dbReference type="Proteomes" id="UP000604825">
    <property type="component" value="Unassembled WGS sequence"/>
</dbReference>
<evidence type="ECO:0000313" key="2">
    <source>
        <dbReference type="Proteomes" id="UP000604825"/>
    </source>
</evidence>
<name>A0A811MD83_9POAL</name>
<accession>A0A811MD83</accession>
<protein>
    <submittedName>
        <fullName evidence="1">Uncharacterized protein</fullName>
    </submittedName>
</protein>
<evidence type="ECO:0000313" key="1">
    <source>
        <dbReference type="EMBL" id="CAD6204749.1"/>
    </source>
</evidence>
<proteinExistence type="predicted"/>